<evidence type="ECO:0000256" key="4">
    <source>
        <dbReference type="ARBA" id="ARBA00023006"/>
    </source>
</evidence>
<feature type="region of interest" description="Disordered" evidence="6">
    <location>
        <begin position="1295"/>
        <end position="1314"/>
    </location>
</feature>
<evidence type="ECO:0000256" key="5">
    <source>
        <dbReference type="ARBA" id="ARBA00038137"/>
    </source>
</evidence>
<proteinExistence type="inferred from homology"/>
<dbReference type="GO" id="GO:0005085">
    <property type="term" value="F:guanyl-nucleotide exchange factor activity"/>
    <property type="evidence" value="ECO:0007669"/>
    <property type="project" value="UniProtKB-KW"/>
</dbReference>
<feature type="region of interest" description="Disordered" evidence="6">
    <location>
        <begin position="1117"/>
        <end position="1150"/>
    </location>
</feature>
<comment type="subcellular location">
    <subcellularLocation>
        <location evidence="1">Cytoplasm</location>
    </subcellularLocation>
</comment>
<evidence type="ECO:0000259" key="7">
    <source>
        <dbReference type="PROSITE" id="PS51834"/>
    </source>
</evidence>
<feature type="compositionally biased region" description="Low complexity" evidence="6">
    <location>
        <begin position="1211"/>
        <end position="1220"/>
    </location>
</feature>
<feature type="compositionally biased region" description="Basic residues" evidence="6">
    <location>
        <begin position="1192"/>
        <end position="1210"/>
    </location>
</feature>
<feature type="compositionally biased region" description="Basic and acidic residues" evidence="6">
    <location>
        <begin position="1221"/>
        <end position="1257"/>
    </location>
</feature>
<evidence type="ECO:0000256" key="2">
    <source>
        <dbReference type="ARBA" id="ARBA00022490"/>
    </source>
</evidence>
<feature type="compositionally biased region" description="Basic and acidic residues" evidence="6">
    <location>
        <begin position="1477"/>
        <end position="1491"/>
    </location>
</feature>
<comment type="caution">
    <text evidence="8">The sequence shown here is derived from an EMBL/GenBank/DDBJ whole genome shotgun (WGS) entry which is preliminary data.</text>
</comment>
<feature type="compositionally biased region" description="Basic and acidic residues" evidence="6">
    <location>
        <begin position="1354"/>
        <end position="1363"/>
    </location>
</feature>
<feature type="compositionally biased region" description="Polar residues" evidence="6">
    <location>
        <begin position="226"/>
        <end position="238"/>
    </location>
</feature>
<feature type="region of interest" description="Disordered" evidence="6">
    <location>
        <begin position="1341"/>
        <end position="1390"/>
    </location>
</feature>
<feature type="compositionally biased region" description="Acidic residues" evidence="6">
    <location>
        <begin position="1492"/>
        <end position="1511"/>
    </location>
</feature>
<sequence length="1766" mass="195866">MFSWTAFPESLDNNYDELESTALASPTTTPLPTTSSTSLFSPSQQPAPSSSMLSLPRSASTSQIDATSPTPHFETAAASQSPAPTGPRPHHRMSGAVSLSEAGSLSVVPSPRPQPTPKLGAAHDSASSGLKAPSNSSYDNSPFGVGCRKRQLGLSLDPPSMAWWCNKKSLDLPDFVLISEFSEVEGPRAVMTIPDNIIDLTRDSYSSQKQRTHESSTKHPQEHSDASNSTLTPESNGLTDTDEMFDIHEFVLRITSVDQQASGMFHIPEDIEVHISDTEKGYWAYVHHFTLFDINARGFVRPFCMSYITRDPQKIPANYDDMRRKFSRAALYFKTGNYTLFRQDLTKKLRDLNYTNNLLSEAPAYMSRSHDTSVATASNTTSLPVEVRQDTLTQLTSESLDIPKDMEEQSGGLSEQQKADLESIKDAIETATHIISMLEHYSVDGQPLLGHAEDNHEGPPSVVPLSDLSPRTLQCWLLVGQAQPTLRYSWELLREQDRGFVAKDRPQVFLEQRNRGSWIQQEQICIQHRFPICLEQSRKNSVVSDYDSMMYEAPEYEAQYVTSLYPTYRDEVVFRPLRELCIANMVWNSSIQFHLGIKKIKDILKEFQADSQLLGETADSIKRMYPTCSSMTVGQRFMINFRNPDFNSVTARTTRHDETPVPVVELLQGIPPPDDGLSLQETLLPGAQESPAVATFDEPGMEERRTGPTLDDDADDEQTGYDSLDDAASFFTAATGVAVHADTPTRDAFVIAPLDRSIRVAEWHQEQQTLHRAKDTTNVASTQGASEQVPWSFGAGLTQGDQLQQTGAVNRTQHRQSAQSGTSIGVVATGAIQTSHCPTIILDMLRKDPILAKHLVFALLSGQKVCIMGQSENESKVRALVSVLAAFLPNAGYPTREEQLIEHQRRVVTWYQGNGLLKVEEMEKVYLIGVDSNKIDSKFLESDICILDYDTLTWVNGRRYTDGVILESIFSNMSLFSEDASFMAFVDGRLFDILLKSFLYYHLVFQGRLYQSGMLAHLGAQAYYSSGGASDDGEAFTYQHNFPNSRQFLATFRSSSAPRSSRRDPSIYPSSTNLGTTIIYKGSRPASLYSHESSDAERSLGQGEARRPSKREFLEHARHHHYEKTIQERLVLSGDESGQNGGPMQYTTSQGMHKWRKWLEYWSAKSAAVIDPALAAFGRSDSITALEGRGGGSRRKRNSSRRSSPHRRPRSSPNHNPSPGRQREAKEREKERDRGRDRERDRKTAFDNFEITKEKTISHSSESESCNINKSNSNGDFNYEDMATFEKEVVMDEKGRIEPMDDQNDGKEGADTESKINESHANLAGALAPILKNSGGLRRLKPRRPLLLTRRGSKVNEHDRDNNDGEEAAPSADGDILKRSPSSGSLGSHSSALRNLTDAIRAISLGHPSSSMNGLENGEYSDSHSKNVSRHSSEFQRSPRDSREFSDPSQKDIKKRGSTRAKAKAWLRSKRKRRSRFHEGEQADREPSNENDHDEDLSGEEGQESDDDAQDTEEHQQQTEDSELTIRAVPKSAPVTTLASSTLPIVPPLQSHSSVDPQLPDFPLEAPLTIQEIALLEPTRKRLGSFSGTRPVLNASVAAPGLASLSTEIRSEVDDTEYDPRRDFGRESATEYETSLETFAGMESGNVSSIGREAGRGILGIVNKHSVDSFGKLSLDVAVAAAGAGMGSESSNKTMRQQFDQKEDDSKEVVKNDTTVTLTEEEEAAVRELLGGITGADDWAIIVHLATMVDEYERSKDPATLASGEP</sequence>
<feature type="region of interest" description="Disordered" evidence="6">
    <location>
        <begin position="1686"/>
        <end position="1710"/>
    </location>
</feature>
<feature type="compositionally biased region" description="Basic and acidic residues" evidence="6">
    <location>
        <begin position="1699"/>
        <end position="1710"/>
    </location>
</feature>
<dbReference type="InterPro" id="IPR037521">
    <property type="entry name" value="FLCN/SMCR8_DENN"/>
</dbReference>
<evidence type="ECO:0000256" key="1">
    <source>
        <dbReference type="ARBA" id="ARBA00004496"/>
    </source>
</evidence>
<keyword evidence="4" id="KW-0072">Autophagy</keyword>
<accession>A0A9P6N4N4</accession>
<dbReference type="GO" id="GO:0006914">
    <property type="term" value="P:autophagy"/>
    <property type="evidence" value="ECO:0007669"/>
    <property type="project" value="UniProtKB-KW"/>
</dbReference>
<gene>
    <name evidence="8" type="primary">SMCR8</name>
    <name evidence="8" type="ORF">BGZ80_009342</name>
</gene>
<feature type="compositionally biased region" description="Basic and acidic residues" evidence="6">
    <location>
        <begin position="211"/>
        <end position="225"/>
    </location>
</feature>
<keyword evidence="3" id="KW-0344">Guanine-nucleotide releasing factor</keyword>
<feature type="domain" description="UDENN FLCN/SMCR8-type" evidence="7">
    <location>
        <begin position="195"/>
        <end position="1044"/>
    </location>
</feature>
<feature type="compositionally biased region" description="Low complexity" evidence="6">
    <location>
        <begin position="1380"/>
        <end position="1390"/>
    </location>
</feature>
<dbReference type="PANTHER" id="PTHR31334:SF1">
    <property type="entry name" value="GUANINE NUCLEOTIDE EXCHANGE PROTEIN SMCR8"/>
    <property type="match status" value="1"/>
</dbReference>
<feature type="region of interest" description="Disordered" evidence="6">
    <location>
        <begin position="1407"/>
        <end position="1529"/>
    </location>
</feature>
<feature type="region of interest" description="Disordered" evidence="6">
    <location>
        <begin position="204"/>
        <end position="238"/>
    </location>
</feature>
<keyword evidence="2" id="KW-0963">Cytoplasm</keyword>
<reference evidence="8" key="1">
    <citation type="journal article" date="2020" name="Fungal Divers.">
        <title>Resolving the Mortierellaceae phylogeny through synthesis of multi-gene phylogenetics and phylogenomics.</title>
        <authorList>
            <person name="Vandepol N."/>
            <person name="Liber J."/>
            <person name="Desiro A."/>
            <person name="Na H."/>
            <person name="Kennedy M."/>
            <person name="Barry K."/>
            <person name="Grigoriev I.V."/>
            <person name="Miller A.N."/>
            <person name="O'Donnell K."/>
            <person name="Stajich J.E."/>
            <person name="Bonito G."/>
        </authorList>
    </citation>
    <scope>NUCLEOTIDE SEQUENCE</scope>
    <source>
        <strain evidence="8">NRRL 2769</strain>
    </source>
</reference>
<organism evidence="8 9">
    <name type="scientific">Entomortierella chlamydospora</name>
    <dbReference type="NCBI Taxonomy" id="101097"/>
    <lineage>
        <taxon>Eukaryota</taxon>
        <taxon>Fungi</taxon>
        <taxon>Fungi incertae sedis</taxon>
        <taxon>Mucoromycota</taxon>
        <taxon>Mortierellomycotina</taxon>
        <taxon>Mortierellomycetes</taxon>
        <taxon>Mortierellales</taxon>
        <taxon>Mortierellaceae</taxon>
        <taxon>Entomortierella</taxon>
    </lineage>
</organism>
<feature type="compositionally biased region" description="Polar residues" evidence="6">
    <location>
        <begin position="1688"/>
        <end position="1698"/>
    </location>
</feature>
<feature type="compositionally biased region" description="Basic residues" evidence="6">
    <location>
        <begin position="1453"/>
        <end position="1476"/>
    </location>
</feature>
<evidence type="ECO:0000313" key="8">
    <source>
        <dbReference type="EMBL" id="KAG0023475.1"/>
    </source>
</evidence>
<dbReference type="InterPro" id="IPR037520">
    <property type="entry name" value="Folliculin/SMCR8_longin"/>
</dbReference>
<dbReference type="GO" id="GO:0005096">
    <property type="term" value="F:GTPase activator activity"/>
    <property type="evidence" value="ECO:0007669"/>
    <property type="project" value="InterPro"/>
</dbReference>
<comment type="similarity">
    <text evidence="5">Belongs to the SMCR8 family.</text>
</comment>
<evidence type="ECO:0000256" key="3">
    <source>
        <dbReference type="ARBA" id="ARBA00022658"/>
    </source>
</evidence>
<feature type="compositionally biased region" description="Low complexity" evidence="6">
    <location>
        <begin position="20"/>
        <end position="62"/>
    </location>
</feature>
<feature type="compositionally biased region" description="Polar residues" evidence="6">
    <location>
        <begin position="1258"/>
        <end position="1276"/>
    </location>
</feature>
<feature type="region of interest" description="Disordered" evidence="6">
    <location>
        <begin position="18"/>
        <end position="141"/>
    </location>
</feature>
<dbReference type="Pfam" id="PF11704">
    <property type="entry name" value="Folliculin"/>
    <property type="match status" value="1"/>
</dbReference>
<dbReference type="GO" id="GO:0032045">
    <property type="term" value="C:guanyl-nucleotide exchange factor complex"/>
    <property type="evidence" value="ECO:0007669"/>
    <property type="project" value="TreeGrafter"/>
</dbReference>
<dbReference type="PANTHER" id="PTHR31334">
    <property type="entry name" value="SMITH-MAGENIS SYNDROME REGION GENE 8 PROTEIN"/>
    <property type="match status" value="1"/>
</dbReference>
<protein>
    <submittedName>
        <fullName evidence="8">Guanine nucleotide exchange protein smcr8</fullName>
    </submittedName>
</protein>
<evidence type="ECO:0000313" key="9">
    <source>
        <dbReference type="Proteomes" id="UP000703661"/>
    </source>
</evidence>
<name>A0A9P6N4N4_9FUNG</name>
<feature type="region of interest" description="Disordered" evidence="6">
    <location>
        <begin position="696"/>
        <end position="721"/>
    </location>
</feature>
<feature type="region of interest" description="Disordered" evidence="6">
    <location>
        <begin position="1184"/>
        <end position="1277"/>
    </location>
</feature>
<dbReference type="EMBL" id="JAAAID010000055">
    <property type="protein sequence ID" value="KAG0023475.1"/>
    <property type="molecule type" value="Genomic_DNA"/>
</dbReference>
<feature type="compositionally biased region" description="Polar residues" evidence="6">
    <location>
        <begin position="125"/>
        <end position="140"/>
    </location>
</feature>
<dbReference type="GO" id="GO:0005737">
    <property type="term" value="C:cytoplasm"/>
    <property type="evidence" value="ECO:0007669"/>
    <property type="project" value="UniProtKB-SubCell"/>
</dbReference>
<keyword evidence="9" id="KW-1185">Reference proteome</keyword>
<dbReference type="PROSITE" id="PS51834">
    <property type="entry name" value="DENN_FLCN_SMCR8"/>
    <property type="match status" value="1"/>
</dbReference>
<dbReference type="Proteomes" id="UP000703661">
    <property type="component" value="Unassembled WGS sequence"/>
</dbReference>
<evidence type="ECO:0000256" key="6">
    <source>
        <dbReference type="SAM" id="MobiDB-lite"/>
    </source>
</evidence>
<feature type="compositionally biased region" description="Basic and acidic residues" evidence="6">
    <location>
        <begin position="1421"/>
        <end position="1452"/>
    </location>
</feature>
<feature type="compositionally biased region" description="Acidic residues" evidence="6">
    <location>
        <begin position="710"/>
        <end position="721"/>
    </location>
</feature>
<feature type="region of interest" description="Disordered" evidence="6">
    <location>
        <begin position="394"/>
        <end position="420"/>
    </location>
</feature>